<feature type="transmembrane region" description="Helical" evidence="17">
    <location>
        <begin position="1053"/>
        <end position="1072"/>
    </location>
</feature>
<feature type="transmembrane region" description="Helical" evidence="17">
    <location>
        <begin position="265"/>
        <end position="286"/>
    </location>
</feature>
<protein>
    <recommendedName>
        <fullName evidence="15">Calcium-channel protein CCH1</fullName>
    </recommendedName>
</protein>
<reference evidence="19" key="1">
    <citation type="journal article" date="2020" name="Stud. Mycol.">
        <title>101 Dothideomycetes genomes: a test case for predicting lifestyles and emergence of pathogens.</title>
        <authorList>
            <person name="Haridas S."/>
            <person name="Albert R."/>
            <person name="Binder M."/>
            <person name="Bloem J."/>
            <person name="Labutti K."/>
            <person name="Salamov A."/>
            <person name="Andreopoulos B."/>
            <person name="Baker S."/>
            <person name="Barry K."/>
            <person name="Bills G."/>
            <person name="Bluhm B."/>
            <person name="Cannon C."/>
            <person name="Castanera R."/>
            <person name="Culley D."/>
            <person name="Daum C."/>
            <person name="Ezra D."/>
            <person name="Gonzalez J."/>
            <person name="Henrissat B."/>
            <person name="Kuo A."/>
            <person name="Liang C."/>
            <person name="Lipzen A."/>
            <person name="Lutzoni F."/>
            <person name="Magnuson J."/>
            <person name="Mondo S."/>
            <person name="Nolan M."/>
            <person name="Ohm R."/>
            <person name="Pangilinan J."/>
            <person name="Park H.-J."/>
            <person name="Ramirez L."/>
            <person name="Alfaro M."/>
            <person name="Sun H."/>
            <person name="Tritt A."/>
            <person name="Yoshinaga Y."/>
            <person name="Zwiers L.-H."/>
            <person name="Turgeon B."/>
            <person name="Goodwin S."/>
            <person name="Spatafora J."/>
            <person name="Crous P."/>
            <person name="Grigoriev I."/>
        </authorList>
    </citation>
    <scope>NUCLEOTIDE SEQUENCE</scope>
    <source>
        <strain evidence="19">CBS 113818</strain>
    </source>
</reference>
<keyword evidence="5" id="KW-0107">Calcium channel</keyword>
<evidence type="ECO:0000256" key="3">
    <source>
        <dbReference type="ARBA" id="ARBA00022475"/>
    </source>
</evidence>
<evidence type="ECO:0000256" key="11">
    <source>
        <dbReference type="ARBA" id="ARBA00023136"/>
    </source>
</evidence>
<feature type="transmembrane region" description="Helical" evidence="17">
    <location>
        <begin position="1247"/>
        <end position="1267"/>
    </location>
</feature>
<feature type="region of interest" description="Disordered" evidence="16">
    <location>
        <begin position="24"/>
        <end position="81"/>
    </location>
</feature>
<evidence type="ECO:0000259" key="18">
    <source>
        <dbReference type="Pfam" id="PF00520"/>
    </source>
</evidence>
<comment type="similarity">
    <text evidence="14">Belongs to the calcium channel alpha-1 subunit (TC 1.A.1.11) family.</text>
</comment>
<dbReference type="GO" id="GO:0098703">
    <property type="term" value="P:calcium ion import across plasma membrane"/>
    <property type="evidence" value="ECO:0007669"/>
    <property type="project" value="TreeGrafter"/>
</dbReference>
<feature type="transmembrane region" description="Helical" evidence="17">
    <location>
        <begin position="545"/>
        <end position="560"/>
    </location>
</feature>
<dbReference type="GO" id="GO:0005891">
    <property type="term" value="C:voltage-gated calcium channel complex"/>
    <property type="evidence" value="ECO:0007669"/>
    <property type="project" value="TreeGrafter"/>
</dbReference>
<dbReference type="EMBL" id="MU006225">
    <property type="protein sequence ID" value="KAF2827057.1"/>
    <property type="molecule type" value="Genomic_DNA"/>
</dbReference>
<keyword evidence="7" id="KW-0106">Calcium</keyword>
<dbReference type="InterPro" id="IPR050599">
    <property type="entry name" value="VDCC_alpha-1_subunit"/>
</dbReference>
<feature type="domain" description="Ion transport" evidence="18">
    <location>
        <begin position="184"/>
        <end position="506"/>
    </location>
</feature>
<dbReference type="InterPro" id="IPR027359">
    <property type="entry name" value="Volt_channel_dom_sf"/>
</dbReference>
<feature type="transmembrane region" description="Helical" evidence="17">
    <location>
        <begin position="1458"/>
        <end position="1484"/>
    </location>
</feature>
<keyword evidence="11 17" id="KW-0472">Membrane</keyword>
<feature type="transmembrane region" description="Helical" evidence="17">
    <location>
        <begin position="472"/>
        <end position="495"/>
    </location>
</feature>
<feature type="transmembrane region" description="Helical" evidence="17">
    <location>
        <begin position="992"/>
        <end position="1010"/>
    </location>
</feature>
<evidence type="ECO:0000256" key="9">
    <source>
        <dbReference type="ARBA" id="ARBA00022989"/>
    </source>
</evidence>
<dbReference type="InterPro" id="IPR005821">
    <property type="entry name" value="Ion_trans_dom"/>
</dbReference>
<feature type="transmembrane region" description="Helical" evidence="17">
    <location>
        <begin position="334"/>
        <end position="356"/>
    </location>
</feature>
<keyword evidence="13" id="KW-0407">Ion channel</keyword>
<feature type="transmembrane region" description="Helical" evidence="17">
    <location>
        <begin position="186"/>
        <end position="207"/>
    </location>
</feature>
<evidence type="ECO:0000256" key="4">
    <source>
        <dbReference type="ARBA" id="ARBA00022568"/>
    </source>
</evidence>
<dbReference type="PANTHER" id="PTHR45628:SF7">
    <property type="entry name" value="VOLTAGE-DEPENDENT CALCIUM CHANNEL TYPE A SUBUNIT ALPHA-1"/>
    <property type="match status" value="1"/>
</dbReference>
<dbReference type="FunFam" id="1.10.287.70:FF:000093">
    <property type="entry name" value="Calcium channel subunit Cch1"/>
    <property type="match status" value="1"/>
</dbReference>
<feature type="transmembrane region" description="Helical" evidence="17">
    <location>
        <begin position="738"/>
        <end position="760"/>
    </location>
</feature>
<keyword evidence="6 17" id="KW-0812">Transmembrane</keyword>
<feature type="domain" description="Ion transport" evidence="18">
    <location>
        <begin position="1247"/>
        <end position="1493"/>
    </location>
</feature>
<evidence type="ECO:0000256" key="12">
    <source>
        <dbReference type="ARBA" id="ARBA00023180"/>
    </source>
</evidence>
<evidence type="ECO:0000256" key="17">
    <source>
        <dbReference type="SAM" id="Phobius"/>
    </source>
</evidence>
<keyword evidence="4" id="KW-0109">Calcium transport</keyword>
<feature type="transmembrane region" description="Helical" evidence="17">
    <location>
        <begin position="1364"/>
        <end position="1390"/>
    </location>
</feature>
<keyword evidence="9 17" id="KW-1133">Transmembrane helix</keyword>
<feature type="domain" description="Ion transport" evidence="18">
    <location>
        <begin position="545"/>
        <end position="760"/>
    </location>
</feature>
<evidence type="ECO:0000256" key="2">
    <source>
        <dbReference type="ARBA" id="ARBA00022448"/>
    </source>
</evidence>
<feature type="domain" description="Ion transport" evidence="18">
    <location>
        <begin position="916"/>
        <end position="1194"/>
    </location>
</feature>
<evidence type="ECO:0000256" key="15">
    <source>
        <dbReference type="ARBA" id="ARBA00067459"/>
    </source>
</evidence>
<dbReference type="GO" id="GO:0008331">
    <property type="term" value="F:high voltage-gated calcium channel activity"/>
    <property type="evidence" value="ECO:0007669"/>
    <property type="project" value="TreeGrafter"/>
</dbReference>
<feature type="transmembrane region" description="Helical" evidence="17">
    <location>
        <begin position="572"/>
        <end position="594"/>
    </location>
</feature>
<evidence type="ECO:0000313" key="20">
    <source>
        <dbReference type="Proteomes" id="UP000799424"/>
    </source>
</evidence>
<feature type="transmembrane region" description="Helical" evidence="17">
    <location>
        <begin position="919"/>
        <end position="939"/>
    </location>
</feature>
<keyword evidence="10" id="KW-0406">Ion transport</keyword>
<evidence type="ECO:0000256" key="10">
    <source>
        <dbReference type="ARBA" id="ARBA00023065"/>
    </source>
</evidence>
<dbReference type="Gene3D" id="1.20.120.350">
    <property type="entry name" value="Voltage-gated potassium channels. Chain C"/>
    <property type="match status" value="2"/>
</dbReference>
<evidence type="ECO:0000256" key="16">
    <source>
        <dbReference type="SAM" id="MobiDB-lite"/>
    </source>
</evidence>
<feature type="transmembrane region" description="Helical" evidence="17">
    <location>
        <begin position="227"/>
        <end position="245"/>
    </location>
</feature>
<feature type="transmembrane region" description="Helical" evidence="17">
    <location>
        <begin position="951"/>
        <end position="972"/>
    </location>
</feature>
<dbReference type="Gene3D" id="1.10.287.70">
    <property type="match status" value="4"/>
</dbReference>
<evidence type="ECO:0000256" key="5">
    <source>
        <dbReference type="ARBA" id="ARBA00022673"/>
    </source>
</evidence>
<feature type="transmembrane region" description="Helical" evidence="17">
    <location>
        <begin position="306"/>
        <end position="327"/>
    </location>
</feature>
<feature type="transmembrane region" description="Helical" evidence="17">
    <location>
        <begin position="1279"/>
        <end position="1297"/>
    </location>
</feature>
<evidence type="ECO:0000256" key="14">
    <source>
        <dbReference type="ARBA" id="ARBA00061395"/>
    </source>
</evidence>
<feature type="transmembrane region" description="Helical" evidence="17">
    <location>
        <begin position="1016"/>
        <end position="1032"/>
    </location>
</feature>
<evidence type="ECO:0000256" key="6">
    <source>
        <dbReference type="ARBA" id="ARBA00022692"/>
    </source>
</evidence>
<evidence type="ECO:0000256" key="1">
    <source>
        <dbReference type="ARBA" id="ARBA00004651"/>
    </source>
</evidence>
<keyword evidence="2" id="KW-0813">Transport</keyword>
<proteinExistence type="inferred from homology"/>
<accession>A0A6A7A2X0</accession>
<keyword evidence="20" id="KW-1185">Reference proteome</keyword>
<organism evidence="19 20">
    <name type="scientific">Ophiobolus disseminans</name>
    <dbReference type="NCBI Taxonomy" id="1469910"/>
    <lineage>
        <taxon>Eukaryota</taxon>
        <taxon>Fungi</taxon>
        <taxon>Dikarya</taxon>
        <taxon>Ascomycota</taxon>
        <taxon>Pezizomycotina</taxon>
        <taxon>Dothideomycetes</taxon>
        <taxon>Pleosporomycetidae</taxon>
        <taxon>Pleosporales</taxon>
        <taxon>Pleosporineae</taxon>
        <taxon>Phaeosphaeriaceae</taxon>
        <taxon>Ophiobolus</taxon>
    </lineage>
</organism>
<evidence type="ECO:0000256" key="8">
    <source>
        <dbReference type="ARBA" id="ARBA00022882"/>
    </source>
</evidence>
<feature type="transmembrane region" description="Helical" evidence="17">
    <location>
        <begin position="1165"/>
        <end position="1188"/>
    </location>
</feature>
<keyword evidence="3" id="KW-1003">Cell membrane</keyword>
<dbReference type="SUPFAM" id="SSF81324">
    <property type="entry name" value="Voltage-gated potassium channels"/>
    <property type="match status" value="3"/>
</dbReference>
<comment type="subcellular location">
    <subcellularLocation>
        <location evidence="1">Cell membrane</location>
        <topology evidence="1">Multi-pass membrane protein</topology>
    </subcellularLocation>
</comment>
<keyword evidence="8" id="KW-0851">Voltage-gated channel</keyword>
<sequence length="1677" mass="190866">MSQDDHLNQSIELGSLLPTSRIGAQRLRSSSQLSDRDPLGNALHNGQFEPSRENLLPSRMSSESDPGRHSNHTRSQSGVSADLEASLVQVPLDSFTPKYGVMTRNPPLYQDKGFWTSNINSRSVQSLLRRLSSTIHDTSNRVVNVSTSIMATPSPRTAFTSRSQCVSRRYRCSIVKASERVLSNKWVHTFLMSLILLQLAVLIADTTDQDTGHPDGLSTFGSQWKDTFYLVVFIFYTIEVLLKSATLYSTERKATKTDSRVTLKIFFNVLDLLAVVSFWVNFIMLVVGASASRFRQVLAMMSTLRILRLLLITSSTYSEAAILFGALRESGPKLAKVASFICFVWLLFAVVGVQIFKSSLRRSCIMSRTDPVETAAVRLEGKVQYCGGYVANITGSLTSQPWLKDDGTPGALEHRGYICPLGMVCQEGTNPYNGTVSFDNIFQSLELVFVTFSANTFSTLMYNAMDSEGLPAALYFAAVIIVLYFWLLVLLIGIITGSIQEVRHKSQLASHAQGRTSIKSPSETEVEPFQRTSSSIQKAFAKTKWLWIVIITFGLIAQAGRSSNMSNFRRSFLTRSEMIVTWALLVEIVLRVALDWRWFHQSKQNMTDLGLALVTSLIQIPSLQKSPTYAWLTAFQIARSYRVFWAMAPIRDIMMVSFRYFPALLQLCGFLTLLVFLSSVLATQLFAPIGRGRGMSEDEPFSNLWKSFFGMYQIFTGEDWTQQLYAVTQRDSETRLGWIGAVFIIGWFSLSSIIILNMLLSRIDGSLDIPEDHKRFLQVKNFFSKVASNCTKQDVPGYTQVSGTHVPVDFETVAWAEPHLEPAINMFLDDNKFWKQSLTAAYQSAGSEDGGRLQVWMRDTASKIIVFWQTLLHFKDFRAMSPYLRHAKKFCDSLQKICRILVNEDGKADRYSLNSVFQAFINMAIISQVLIICVTTPLYQREYWLKHEYSIRNWFVIVNLGFAICWTFEAIIKTIVGGLIIGPNAYLKGWTLIDAIVLITSWTSIALSFYNFKQSTAFIMASFSAFRVLRLLTLNKKVMREVTLVFRRGSYKIVASILVSLSLLVPFAIFAVNRFVGQSFTCNDPKITNYNDCMGEFVDSNASKLLSPRVVTRPYYAFDDFGESFYTLFLIVSQEGWTDVMYWARSRSGAIYGTQEPHATSNMNALFFVVFNLLGTIFVTALFAAVMIQNYTESTGVAYLTYNQKLWTEHARLFRHVRPSRHPVNPEGSGPWSQWYYRFATRKEGRWYKAIISIYTMYMIILCIDFYPTIDNWNTTRDIALLALMLLLLLNMVVRMAGLSLRHFIRRPWDILSLVFIIFGLITSSMHIRNPHDKNIGYMNSTVQDIIPIFVIPYVPAFRELFDIAVASIPLISTLLVTWFVLLLFFAIALTQAFGLTRFGTNETANVNFRTVPKALILLFRITMGEGRTKIMEDFATIVGPYCVVGYRYFDSDCGDRVLARLFFISWKVLSTYMFTSVFISLVYESFSNVYQDVVVKSGAITRHDLRLFKNAWKQVDPHGTGYIPSTSLAKFASLVHGVLSIRVYEERFSVTNLQKECRHSLPRLSGEINVEKLNTVLETLSIPSVRDRRRTMNRYHMELILTKDPKLGISMQAALMTLIYYSMIDRRDYLSFEEYIEREKRLQRVEEALLLERIAGLVKVCQCKRSLRAWKKKPGT</sequence>
<dbReference type="Pfam" id="PF00520">
    <property type="entry name" value="Ion_trans"/>
    <property type="match status" value="4"/>
</dbReference>
<dbReference type="OrthoDB" id="416585at2759"/>
<dbReference type="Gene3D" id="1.10.238.10">
    <property type="entry name" value="EF-hand"/>
    <property type="match status" value="1"/>
</dbReference>
<evidence type="ECO:0000256" key="13">
    <source>
        <dbReference type="ARBA" id="ARBA00023303"/>
    </source>
</evidence>
<feature type="transmembrane region" description="Helical" evidence="17">
    <location>
        <begin position="660"/>
        <end position="687"/>
    </location>
</feature>
<name>A0A6A7A2X0_9PLEO</name>
<dbReference type="PANTHER" id="PTHR45628">
    <property type="entry name" value="VOLTAGE-DEPENDENT CALCIUM CHANNEL TYPE A SUBUNIT ALPHA-1"/>
    <property type="match status" value="1"/>
</dbReference>
<feature type="transmembrane region" description="Helical" evidence="17">
    <location>
        <begin position="1309"/>
        <end position="1328"/>
    </location>
</feature>
<evidence type="ECO:0000256" key="7">
    <source>
        <dbReference type="ARBA" id="ARBA00022837"/>
    </source>
</evidence>
<dbReference type="Proteomes" id="UP000799424">
    <property type="component" value="Unassembled WGS sequence"/>
</dbReference>
<keyword evidence="12" id="KW-0325">Glycoprotein</keyword>
<evidence type="ECO:0000313" key="19">
    <source>
        <dbReference type="EMBL" id="KAF2827057.1"/>
    </source>
</evidence>
<gene>
    <name evidence="19" type="ORF">CC86DRAFT_350319</name>
</gene>